<evidence type="ECO:0000313" key="2">
    <source>
        <dbReference type="EMBL" id="OBR12149.1"/>
    </source>
</evidence>
<dbReference type="KEGG" id="chig:CH63R_04445"/>
<dbReference type="AlphaFoldDB" id="A0A1B7YJ94"/>
<feature type="region of interest" description="Disordered" evidence="1">
    <location>
        <begin position="109"/>
        <end position="133"/>
    </location>
</feature>
<accession>A0A1B7YJ94</accession>
<feature type="region of interest" description="Disordered" evidence="1">
    <location>
        <begin position="188"/>
        <end position="214"/>
    </location>
</feature>
<keyword evidence="3" id="KW-1185">Reference proteome</keyword>
<evidence type="ECO:0000256" key="1">
    <source>
        <dbReference type="SAM" id="MobiDB-lite"/>
    </source>
</evidence>
<proteinExistence type="predicted"/>
<dbReference type="RefSeq" id="XP_018160666.1">
    <property type="nucleotide sequence ID" value="XM_018299420.1"/>
</dbReference>
<gene>
    <name evidence="2" type="ORF">CH63R_04445</name>
</gene>
<dbReference type="VEuPathDB" id="FungiDB:CH63R_04445"/>
<reference evidence="3" key="1">
    <citation type="journal article" date="2017" name="BMC Genomics">
        <title>Gapless genome assembly of Colletotrichum higginsianum reveals chromosome structure and association of transposable elements with secondary metabolite gene clusters.</title>
        <authorList>
            <person name="Dallery J.-F."/>
            <person name="Lapalu N."/>
            <person name="Zampounis A."/>
            <person name="Pigne S."/>
            <person name="Luyten I."/>
            <person name="Amselem J."/>
            <person name="Wittenberg A.H.J."/>
            <person name="Zhou S."/>
            <person name="de Queiroz M.V."/>
            <person name="Robin G.P."/>
            <person name="Auger A."/>
            <person name="Hainaut M."/>
            <person name="Henrissat B."/>
            <person name="Kim K.-T."/>
            <person name="Lee Y.-H."/>
            <person name="Lespinet O."/>
            <person name="Schwartz D.C."/>
            <person name="Thon M.R."/>
            <person name="O'Connell R.J."/>
        </authorList>
    </citation>
    <scope>NUCLEOTIDE SEQUENCE [LARGE SCALE GENOMIC DNA]</scope>
    <source>
        <strain evidence="3">IMI 349063</strain>
    </source>
</reference>
<dbReference type="Proteomes" id="UP000092177">
    <property type="component" value="Chromosome 3"/>
</dbReference>
<sequence>MSATSSFPPLTHHSPPRRLRWTRRQLVASFGAYTFPIVLDGISAAQSHNTTRHPLRRQVEELGHMARLPHAIGWQPGVVHQHQAPDESRYATPLNEAPASCRRLQAQKTGDIGSAKPERAHGTPLALEDPTSSQLSFQDCRDCADIDPGKKSAPALSLGAQSHLALAAHFCPALIVASSKIIIEGRQNARESADPPGSIQRNTPQSSNQQQRQQLADWTLWTANKQTNLFGIDDDSWPLGRATLQCSRVYCSGGGGWWMNMA</sequence>
<dbReference type="EMBL" id="LTAN01000003">
    <property type="protein sequence ID" value="OBR12149.1"/>
    <property type="molecule type" value="Genomic_DNA"/>
</dbReference>
<comment type="caution">
    <text evidence="2">The sequence shown here is derived from an EMBL/GenBank/DDBJ whole genome shotgun (WGS) entry which is preliminary data.</text>
</comment>
<protein>
    <submittedName>
        <fullName evidence="2">Uncharacterized protein</fullName>
    </submittedName>
</protein>
<organism evidence="2 3">
    <name type="scientific">Colletotrichum higginsianum (strain IMI 349063)</name>
    <name type="common">Crucifer anthracnose fungus</name>
    <dbReference type="NCBI Taxonomy" id="759273"/>
    <lineage>
        <taxon>Eukaryota</taxon>
        <taxon>Fungi</taxon>
        <taxon>Dikarya</taxon>
        <taxon>Ascomycota</taxon>
        <taxon>Pezizomycotina</taxon>
        <taxon>Sordariomycetes</taxon>
        <taxon>Hypocreomycetidae</taxon>
        <taxon>Glomerellales</taxon>
        <taxon>Glomerellaceae</taxon>
        <taxon>Colletotrichum</taxon>
        <taxon>Colletotrichum destructivum species complex</taxon>
    </lineage>
</organism>
<evidence type="ECO:0000313" key="3">
    <source>
        <dbReference type="Proteomes" id="UP000092177"/>
    </source>
</evidence>
<dbReference type="GeneID" id="28863527"/>
<name>A0A1B7YJ94_COLHI</name>
<feature type="compositionally biased region" description="Low complexity" evidence="1">
    <location>
        <begin position="200"/>
        <end position="214"/>
    </location>
</feature>